<keyword evidence="1" id="KW-0472">Membrane</keyword>
<reference evidence="2 3" key="1">
    <citation type="submission" date="2016-02" db="EMBL/GenBank/DDBJ databases">
        <title>Genome analysis of coral dinoflagellate symbionts highlights evolutionary adaptations to a symbiotic lifestyle.</title>
        <authorList>
            <person name="Aranda M."/>
            <person name="Li Y."/>
            <person name="Liew Y.J."/>
            <person name="Baumgarten S."/>
            <person name="Simakov O."/>
            <person name="Wilson M."/>
            <person name="Piel J."/>
            <person name="Ashoor H."/>
            <person name="Bougouffa S."/>
            <person name="Bajic V.B."/>
            <person name="Ryu T."/>
            <person name="Ravasi T."/>
            <person name="Bayer T."/>
            <person name="Micklem G."/>
            <person name="Kim H."/>
            <person name="Bhak J."/>
            <person name="Lajeunesse T.C."/>
            <person name="Voolstra C.R."/>
        </authorList>
    </citation>
    <scope>NUCLEOTIDE SEQUENCE [LARGE SCALE GENOMIC DNA]</scope>
    <source>
        <strain evidence="2 3">CCMP2467</strain>
    </source>
</reference>
<evidence type="ECO:0000313" key="2">
    <source>
        <dbReference type="EMBL" id="OLQ01187.1"/>
    </source>
</evidence>
<feature type="transmembrane region" description="Helical" evidence="1">
    <location>
        <begin position="54"/>
        <end position="73"/>
    </location>
</feature>
<accession>A0A1Q9E1A2</accession>
<organism evidence="2 3">
    <name type="scientific">Symbiodinium microadriaticum</name>
    <name type="common">Dinoflagellate</name>
    <name type="synonym">Zooxanthella microadriatica</name>
    <dbReference type="NCBI Taxonomy" id="2951"/>
    <lineage>
        <taxon>Eukaryota</taxon>
        <taxon>Sar</taxon>
        <taxon>Alveolata</taxon>
        <taxon>Dinophyceae</taxon>
        <taxon>Suessiales</taxon>
        <taxon>Symbiodiniaceae</taxon>
        <taxon>Symbiodinium</taxon>
    </lineage>
</organism>
<dbReference type="AlphaFoldDB" id="A0A1Q9E1A2"/>
<feature type="transmembrane region" description="Helical" evidence="1">
    <location>
        <begin position="146"/>
        <end position="163"/>
    </location>
</feature>
<feature type="transmembrane region" description="Helical" evidence="1">
    <location>
        <begin position="79"/>
        <end position="102"/>
    </location>
</feature>
<protein>
    <submittedName>
        <fullName evidence="2">Uncharacterized protein</fullName>
    </submittedName>
</protein>
<evidence type="ECO:0000256" key="1">
    <source>
        <dbReference type="SAM" id="Phobius"/>
    </source>
</evidence>
<sequence>MNPGSGTSTEANSSANVFQVYIYAMMIWPWLVLTSVVSRLFIERQAGRNPFSPVKDLPILGFCGGLSGVMSFVALKNLTICDCLVLCIVDNMIAAAVASMLMGKYRRRRHFRAIKVYAFMCGMMLLYFLGDTGLSNMSRNFPLNEAHVLFVVSRFFLVTRSIYVKWKYATFHHTKEPSMPPENLLLFYVGGPGVQALPDSWQRPLLALAAVLAEPIPGVSRDPASPETCRYLGKTVSLRSGICEYLAESIAAVSWLFPGCVLGSSGSLLVALRPHLAASRTSRPRALTSRPRAGSVIVKSVLIF</sequence>
<dbReference type="EMBL" id="LSRX01000302">
    <property type="protein sequence ID" value="OLQ01187.1"/>
    <property type="molecule type" value="Genomic_DNA"/>
</dbReference>
<proteinExistence type="predicted"/>
<dbReference type="OrthoDB" id="434586at2759"/>
<keyword evidence="1" id="KW-1133">Transmembrane helix</keyword>
<keyword evidence="1" id="KW-0812">Transmembrane</keyword>
<evidence type="ECO:0000313" key="3">
    <source>
        <dbReference type="Proteomes" id="UP000186817"/>
    </source>
</evidence>
<name>A0A1Q9E1A2_SYMMI</name>
<feature type="transmembrane region" description="Helical" evidence="1">
    <location>
        <begin position="20"/>
        <end position="42"/>
    </location>
</feature>
<dbReference type="Proteomes" id="UP000186817">
    <property type="component" value="Unassembled WGS sequence"/>
</dbReference>
<gene>
    <name evidence="2" type="ORF">AK812_SmicGene16099</name>
</gene>
<keyword evidence="3" id="KW-1185">Reference proteome</keyword>
<comment type="caution">
    <text evidence="2">The sequence shown here is derived from an EMBL/GenBank/DDBJ whole genome shotgun (WGS) entry which is preliminary data.</text>
</comment>
<feature type="transmembrane region" description="Helical" evidence="1">
    <location>
        <begin position="114"/>
        <end position="134"/>
    </location>
</feature>